<dbReference type="CDD" id="cd00371">
    <property type="entry name" value="HMA"/>
    <property type="match status" value="1"/>
</dbReference>
<dbReference type="SUPFAM" id="SSF55008">
    <property type="entry name" value="HMA, heavy metal-associated domain"/>
    <property type="match status" value="1"/>
</dbReference>
<sequence length="67" mass="7352">MKAVLKVSGMSNSTDIRKVQSAIASSEGVIASEVALEKKEVTIIYNDMYIELESIIDKIEDLGYTVI</sequence>
<evidence type="ECO:0000259" key="1">
    <source>
        <dbReference type="PROSITE" id="PS50846"/>
    </source>
</evidence>
<dbReference type="Gene3D" id="3.30.70.100">
    <property type="match status" value="1"/>
</dbReference>
<comment type="caution">
    <text evidence="2">The sequence shown here is derived from an EMBL/GenBank/DDBJ whole genome shotgun (WGS) entry which is preliminary data.</text>
</comment>
<name>A0ABS7KW41_CLOSR</name>
<evidence type="ECO:0000313" key="3">
    <source>
        <dbReference type="Proteomes" id="UP001299068"/>
    </source>
</evidence>
<dbReference type="Pfam" id="PF00403">
    <property type="entry name" value="HMA"/>
    <property type="match status" value="1"/>
</dbReference>
<dbReference type="InterPro" id="IPR036163">
    <property type="entry name" value="HMA_dom_sf"/>
</dbReference>
<dbReference type="Proteomes" id="UP001299068">
    <property type="component" value="Unassembled WGS sequence"/>
</dbReference>
<accession>A0ABS7KW41</accession>
<feature type="domain" description="HMA" evidence="1">
    <location>
        <begin position="1"/>
        <end position="67"/>
    </location>
</feature>
<proteinExistence type="predicted"/>
<gene>
    <name evidence="2" type="ORF">K5V21_04975</name>
</gene>
<organism evidence="2 3">
    <name type="scientific">Clostridium sardiniense</name>
    <name type="common">Clostridium absonum</name>
    <dbReference type="NCBI Taxonomy" id="29369"/>
    <lineage>
        <taxon>Bacteria</taxon>
        <taxon>Bacillati</taxon>
        <taxon>Bacillota</taxon>
        <taxon>Clostridia</taxon>
        <taxon>Eubacteriales</taxon>
        <taxon>Clostridiaceae</taxon>
        <taxon>Clostridium</taxon>
    </lineage>
</organism>
<dbReference type="RefSeq" id="WP_221859645.1">
    <property type="nucleotide sequence ID" value="NZ_JAIKTU010000003.1"/>
</dbReference>
<reference evidence="2 3" key="1">
    <citation type="journal article" date="2021" name="Cell Host Microbe">
        <title>in vivo commensal control of Clostridioides difficile virulence.</title>
        <authorList>
            <person name="Girinathan B.P."/>
            <person name="Dibenedetto N."/>
            <person name="Worley J.N."/>
            <person name="Peltier J."/>
            <person name="Arrieta-Ortiz M.L."/>
            <person name="Rupa Christinal Immanuel S."/>
            <person name="Lavin R."/>
            <person name="Delaney M.L."/>
            <person name="Cummins C."/>
            <person name="Hoffmann M."/>
            <person name="Luo Y."/>
            <person name="Gonzalez-Escalona N."/>
            <person name="Allard M."/>
            <person name="Onderdonk A.B."/>
            <person name="Gerber G.K."/>
            <person name="Sonenshein A.L."/>
            <person name="Baliga N."/>
            <person name="Dupuy B."/>
            <person name="Bry L."/>
        </authorList>
    </citation>
    <scope>NUCLEOTIDE SEQUENCE [LARGE SCALE GENOMIC DNA]</scope>
    <source>
        <strain evidence="2 3">DSM 599</strain>
    </source>
</reference>
<keyword evidence="3" id="KW-1185">Reference proteome</keyword>
<evidence type="ECO:0000313" key="2">
    <source>
        <dbReference type="EMBL" id="MBY0754807.1"/>
    </source>
</evidence>
<dbReference type="EMBL" id="JAIKTU010000003">
    <property type="protein sequence ID" value="MBY0754807.1"/>
    <property type="molecule type" value="Genomic_DNA"/>
</dbReference>
<dbReference type="PROSITE" id="PS50846">
    <property type="entry name" value="HMA_2"/>
    <property type="match status" value="1"/>
</dbReference>
<protein>
    <submittedName>
        <fullName evidence="2">Cation transporter</fullName>
    </submittedName>
</protein>
<dbReference type="InterPro" id="IPR006121">
    <property type="entry name" value="HMA_dom"/>
</dbReference>